<dbReference type="EMBL" id="UGRU01000001">
    <property type="protein sequence ID" value="SUA46440.1"/>
    <property type="molecule type" value="Genomic_DNA"/>
</dbReference>
<dbReference type="InterPro" id="IPR015032">
    <property type="entry name" value="ThsB__TIR-like_domain"/>
</dbReference>
<protein>
    <recommendedName>
        <fullName evidence="1">Thoeris protein ThsB TIR-like domain-containing protein</fullName>
    </recommendedName>
</protein>
<evidence type="ECO:0000313" key="2">
    <source>
        <dbReference type="EMBL" id="SUA46440.1"/>
    </source>
</evidence>
<dbReference type="OrthoDB" id="9809731at2"/>
<sequence>MSSAKSVFIAFAKEDEASRNLFTGQRISARTPFEFIDMSVKQPYETAWKDRVRTRIRRSHGVIALLSSSTAQATGQLFEISCAREENKPLLGIWLDSCRMKPAEMGHAPCSGWTWKAVADFIDRL</sequence>
<feature type="domain" description="Thoeris protein ThsB TIR-like" evidence="1">
    <location>
        <begin position="8"/>
        <end position="97"/>
    </location>
</feature>
<gene>
    <name evidence="2" type="ORF">NCTC13184_04965</name>
</gene>
<dbReference type="Pfam" id="PF08937">
    <property type="entry name" value="ThsB_TIR"/>
    <property type="match status" value="1"/>
</dbReference>
<accession>A0A378WYL7</accession>
<dbReference type="Proteomes" id="UP000255082">
    <property type="component" value="Unassembled WGS sequence"/>
</dbReference>
<organism evidence="2 3">
    <name type="scientific">Nocardia africana</name>
    <dbReference type="NCBI Taxonomy" id="134964"/>
    <lineage>
        <taxon>Bacteria</taxon>
        <taxon>Bacillati</taxon>
        <taxon>Actinomycetota</taxon>
        <taxon>Actinomycetes</taxon>
        <taxon>Mycobacteriales</taxon>
        <taxon>Nocardiaceae</taxon>
        <taxon>Nocardia</taxon>
    </lineage>
</organism>
<reference evidence="2 3" key="1">
    <citation type="submission" date="2018-06" db="EMBL/GenBank/DDBJ databases">
        <authorList>
            <consortium name="Pathogen Informatics"/>
            <person name="Doyle S."/>
        </authorList>
    </citation>
    <scope>NUCLEOTIDE SEQUENCE [LARGE SCALE GENOMIC DNA]</scope>
    <source>
        <strain evidence="2 3">NCTC13184</strain>
    </source>
</reference>
<name>A0A378WYL7_9NOCA</name>
<dbReference type="RefSeq" id="WP_062962268.1">
    <property type="nucleotide sequence ID" value="NZ_JAJFOE010000001.1"/>
</dbReference>
<evidence type="ECO:0000259" key="1">
    <source>
        <dbReference type="Pfam" id="PF08937"/>
    </source>
</evidence>
<evidence type="ECO:0000313" key="3">
    <source>
        <dbReference type="Proteomes" id="UP000255082"/>
    </source>
</evidence>
<dbReference type="AlphaFoldDB" id="A0A378WYL7"/>
<proteinExistence type="predicted"/>